<comment type="caution">
    <text evidence="1">The sequence shown here is derived from an EMBL/GenBank/DDBJ whole genome shotgun (WGS) entry which is preliminary data.</text>
</comment>
<dbReference type="AlphaFoldDB" id="A0A4Q0PN26"/>
<sequence>MRTAEAFSTQFWTDTRKTKDDEVLIYARITMAPKNFVFVSREITSGALGF</sequence>
<dbReference type="EMBL" id="QOVL01000006">
    <property type="protein sequence ID" value="RXG31843.1"/>
    <property type="molecule type" value="Genomic_DNA"/>
</dbReference>
<evidence type="ECO:0000313" key="1">
    <source>
        <dbReference type="EMBL" id="RXG31843.1"/>
    </source>
</evidence>
<name>A0A4Q0PN26_9FLAO</name>
<gene>
    <name evidence="1" type="ORF">DSL99_1667</name>
</gene>
<protein>
    <submittedName>
        <fullName evidence="1">Uncharacterized protein</fullName>
    </submittedName>
</protein>
<dbReference type="Proteomes" id="UP000290608">
    <property type="component" value="Unassembled WGS sequence"/>
</dbReference>
<organism evidence="1 2">
    <name type="scientific">Leeuwenhoekiella marinoflava</name>
    <dbReference type="NCBI Taxonomy" id="988"/>
    <lineage>
        <taxon>Bacteria</taxon>
        <taxon>Pseudomonadati</taxon>
        <taxon>Bacteroidota</taxon>
        <taxon>Flavobacteriia</taxon>
        <taxon>Flavobacteriales</taxon>
        <taxon>Flavobacteriaceae</taxon>
        <taxon>Leeuwenhoekiella</taxon>
    </lineage>
</organism>
<reference evidence="1 2" key="1">
    <citation type="submission" date="2018-07" db="EMBL/GenBank/DDBJ databases">
        <title>Leeuwenhoekiella genomics.</title>
        <authorList>
            <person name="Tahon G."/>
            <person name="Willems A."/>
        </authorList>
    </citation>
    <scope>NUCLEOTIDE SEQUENCE [LARGE SCALE GENOMIC DNA]</scope>
    <source>
        <strain evidence="1 2">LMG 1345</strain>
    </source>
</reference>
<accession>A0A4Q0PN26</accession>
<evidence type="ECO:0000313" key="2">
    <source>
        <dbReference type="Proteomes" id="UP000290608"/>
    </source>
</evidence>
<proteinExistence type="predicted"/>